<dbReference type="EMBL" id="MH746814">
    <property type="protein sequence ID" value="AYD82371.1"/>
    <property type="molecule type" value="Genomic_DNA"/>
</dbReference>
<evidence type="ECO:0000313" key="1">
    <source>
        <dbReference type="EMBL" id="AYD82371.1"/>
    </source>
</evidence>
<evidence type="ECO:0000313" key="2">
    <source>
        <dbReference type="Proteomes" id="UP000269940"/>
    </source>
</evidence>
<accession>A0A386KAF9</accession>
<name>A0A386KAF9_9CAUD</name>
<evidence type="ECO:0008006" key="3">
    <source>
        <dbReference type="Google" id="ProtNLM"/>
    </source>
</evidence>
<reference evidence="1 2" key="1">
    <citation type="submission" date="2018-08" db="EMBL/GenBank/DDBJ databases">
        <title>Complete genome sequence of five Acinetobacter baumannii phages from Abidjan, Cote d'Ivoire.</title>
        <authorList>
            <person name="Essoh C."/>
            <person name="Vernadet J.-P."/>
            <person name="Vergnaud G."/>
            <person name="Resch G."/>
            <person name="Pourcel C."/>
        </authorList>
    </citation>
    <scope>NUCLEOTIDE SEQUENCE [LARGE SCALE GENOMIC DNA]</scope>
</reference>
<organism evidence="1 2">
    <name type="scientific">Acinetobacter phage vB_AbaM_B09_Aci05</name>
    <dbReference type="NCBI Taxonomy" id="2315458"/>
    <lineage>
        <taxon>Viruses</taxon>
        <taxon>Duplodnaviria</taxon>
        <taxon>Heunggongvirae</taxon>
        <taxon>Uroviricota</taxon>
        <taxon>Caudoviricetes</taxon>
        <taxon>Saclayvirus</taxon>
        <taxon>Saclayvirus Aci05</taxon>
    </lineage>
</organism>
<dbReference type="Proteomes" id="UP000269940">
    <property type="component" value="Segment"/>
</dbReference>
<proteinExistence type="predicted"/>
<gene>
    <name evidence="1" type="ORF">Aci05_130</name>
</gene>
<keyword evidence="2" id="KW-1185">Reference proteome</keyword>
<protein>
    <recommendedName>
        <fullName evidence="3">Methyltransferase domain-containing protein</fullName>
    </recommendedName>
</protein>
<sequence length="162" mass="18444">MYIFPSQVFFNPNNLFLDSINELDGHIIEMGCGVGRTLARMKEYGGVVDNCNMYNSRGFDIIARTECEAPTQVAYGHMFDALEFKFYTKLMNVLVCRPDHGGWVGTLLNQFLSGEKTCKRFIYVGLERNLTVDFDPIQLGAVSQVIENVGDDEENMYIWEIS</sequence>